<dbReference type="STRING" id="636.AAW15_04925"/>
<keyword evidence="1" id="KW-0131">Cell cycle</keyword>
<reference evidence="5" key="1">
    <citation type="submission" date="2017-09" db="EMBL/GenBank/DDBJ databases">
        <title>FDA dAtabase for Regulatory Grade micrObial Sequences (FDA-ARGOS): Supporting development and validation of Infectious Disease Dx tests.</title>
        <authorList>
            <person name="Goldberg B."/>
            <person name="Campos J."/>
            <person name="Tallon L."/>
            <person name="Sadzewicz L."/>
            <person name="Ott S."/>
            <person name="Zhao X."/>
            <person name="Nagaraj S."/>
            <person name="Vavikolanu K."/>
            <person name="Aluvathingal J."/>
            <person name="Nadendla S."/>
            <person name="Geyer C."/>
            <person name="Sichtig H."/>
        </authorList>
    </citation>
    <scope>NUCLEOTIDE SEQUENCE [LARGE SCALE GENOMIC DNA]</scope>
    <source>
        <strain evidence="5">FDAARGOS_370</strain>
    </source>
</reference>
<dbReference type="OrthoDB" id="7069135at2"/>
<dbReference type="PROSITE" id="PS51724">
    <property type="entry name" value="SPOR"/>
    <property type="match status" value="1"/>
</dbReference>
<feature type="compositionally biased region" description="Basic and acidic residues" evidence="2">
    <location>
        <begin position="104"/>
        <end position="115"/>
    </location>
</feature>
<dbReference type="InterPro" id="IPR032898">
    <property type="entry name" value="DedD"/>
</dbReference>
<comment type="function">
    <text evidence="1">Non-essential cell division protein that could be required for efficient cell constriction.</text>
</comment>
<dbReference type="RefSeq" id="WP_005294547.1">
    <property type="nucleotide sequence ID" value="NZ_PDDV01000013.1"/>
</dbReference>
<keyword evidence="1" id="KW-0472">Membrane</keyword>
<dbReference type="GO" id="GO:0005886">
    <property type="term" value="C:plasma membrane"/>
    <property type="evidence" value="ECO:0007669"/>
    <property type="project" value="UniProtKB-SubCell"/>
</dbReference>
<dbReference type="PANTHER" id="PTHR38687">
    <property type="entry name" value="CELL DIVISION PROTEIN DEDD-RELATED"/>
    <property type="match status" value="1"/>
</dbReference>
<dbReference type="Proteomes" id="UP000219788">
    <property type="component" value="Unassembled WGS sequence"/>
</dbReference>
<feature type="compositionally biased region" description="Pro residues" evidence="2">
    <location>
        <begin position="158"/>
        <end position="181"/>
    </location>
</feature>
<keyword evidence="1" id="KW-1133">Transmembrane helix</keyword>
<feature type="domain" description="SPOR" evidence="3">
    <location>
        <begin position="187"/>
        <end position="266"/>
    </location>
</feature>
<name>A0A2A7U1E9_EDWTA</name>
<evidence type="ECO:0000256" key="2">
    <source>
        <dbReference type="SAM" id="MobiDB-lite"/>
    </source>
</evidence>
<dbReference type="AlphaFoldDB" id="A0A2A7U1E9"/>
<evidence type="ECO:0000256" key="1">
    <source>
        <dbReference type="HAMAP-Rule" id="MF_02022"/>
    </source>
</evidence>
<dbReference type="Pfam" id="PF05036">
    <property type="entry name" value="SPOR"/>
    <property type="match status" value="1"/>
</dbReference>
<keyword evidence="1" id="KW-0997">Cell inner membrane</keyword>
<evidence type="ECO:0000259" key="3">
    <source>
        <dbReference type="PROSITE" id="PS51724"/>
    </source>
</evidence>
<dbReference type="SUPFAM" id="SSF110997">
    <property type="entry name" value="Sporulation related repeat"/>
    <property type="match status" value="1"/>
</dbReference>
<dbReference type="PANTHER" id="PTHR38687:SF1">
    <property type="entry name" value="CELL DIVISION PROTEIN DEDD"/>
    <property type="match status" value="1"/>
</dbReference>
<keyword evidence="1" id="KW-0812">Transmembrane</keyword>
<accession>A0A2A7U1E9</accession>
<comment type="similarity">
    <text evidence="1">Belongs to the DedD family.</text>
</comment>
<dbReference type="GO" id="GO:0042834">
    <property type="term" value="F:peptidoglycan binding"/>
    <property type="evidence" value="ECO:0007669"/>
    <property type="project" value="InterPro"/>
</dbReference>
<feature type="compositionally biased region" description="Low complexity" evidence="2">
    <location>
        <begin position="77"/>
        <end position="97"/>
    </location>
</feature>
<dbReference type="Gene3D" id="3.30.70.1070">
    <property type="entry name" value="Sporulation related repeat"/>
    <property type="match status" value="1"/>
</dbReference>
<dbReference type="InterPro" id="IPR052521">
    <property type="entry name" value="Cell_div_SPOR-domain"/>
</dbReference>
<keyword evidence="1" id="KW-1003">Cell membrane</keyword>
<dbReference type="InterPro" id="IPR036680">
    <property type="entry name" value="SPOR-like_sf"/>
</dbReference>
<dbReference type="EMBL" id="PDDV01000013">
    <property type="protein sequence ID" value="PEH72130.1"/>
    <property type="molecule type" value="Genomic_DNA"/>
</dbReference>
<proteinExistence type="inferred from homology"/>
<comment type="subcellular location">
    <subcellularLocation>
        <location evidence="1">Cell inner membrane</location>
        <topology evidence="1">Single-pass membrane protein</topology>
    </subcellularLocation>
    <text evidence="1">Localizes at the septal ring.</text>
</comment>
<dbReference type="HAMAP" id="MF_02022">
    <property type="entry name" value="DedD"/>
    <property type="match status" value="1"/>
</dbReference>
<dbReference type="GO" id="GO:0032506">
    <property type="term" value="P:cytokinetic process"/>
    <property type="evidence" value="ECO:0007669"/>
    <property type="project" value="InterPro"/>
</dbReference>
<dbReference type="InterPro" id="IPR007730">
    <property type="entry name" value="SPOR-like_dom"/>
</dbReference>
<organism evidence="4 5">
    <name type="scientific">Edwardsiella tarda</name>
    <dbReference type="NCBI Taxonomy" id="636"/>
    <lineage>
        <taxon>Bacteria</taxon>
        <taxon>Pseudomonadati</taxon>
        <taxon>Pseudomonadota</taxon>
        <taxon>Gammaproteobacteria</taxon>
        <taxon>Enterobacterales</taxon>
        <taxon>Hafniaceae</taxon>
        <taxon>Edwardsiella</taxon>
    </lineage>
</organism>
<evidence type="ECO:0000313" key="5">
    <source>
        <dbReference type="Proteomes" id="UP000219788"/>
    </source>
</evidence>
<gene>
    <name evidence="1" type="primary">dedD</name>
    <name evidence="4" type="ORF">CRM76_09490</name>
</gene>
<feature type="compositionally biased region" description="Basic and acidic residues" evidence="2">
    <location>
        <begin position="133"/>
        <end position="155"/>
    </location>
</feature>
<evidence type="ECO:0000313" key="4">
    <source>
        <dbReference type="EMBL" id="PEH72130.1"/>
    </source>
</evidence>
<dbReference type="GO" id="GO:0032153">
    <property type="term" value="C:cell division site"/>
    <property type="evidence" value="ECO:0007669"/>
    <property type="project" value="TreeGrafter"/>
</dbReference>
<feature type="transmembrane region" description="Helical" evidence="1">
    <location>
        <begin position="9"/>
        <end position="27"/>
    </location>
</feature>
<comment type="caution">
    <text evidence="4">The sequence shown here is derived from an EMBL/GenBank/DDBJ whole genome shotgun (WGS) entry which is preliminary data.</text>
</comment>
<dbReference type="GO" id="GO:0030428">
    <property type="term" value="C:cell septum"/>
    <property type="evidence" value="ECO:0007669"/>
    <property type="project" value="InterPro"/>
</dbReference>
<sequence length="269" mass="27820">MASKFQNRLVGTVILVALGVIVLPGLLDGQKKHYQDDFAAIPLVPRPGEDDPTDAIPPVTQPLGEAPSTAAHGGVNSTPAGSATAPSSASSAAAAPTRGVGELVELKPVESRAPEPRQVAEAPTMAPAPMVESRPKPSETARAAESRAKPVEPAKRVTPPPQETRPAPAPTPAPTPAPAPAPRAEQAPVGQAYVVQLGALRNASKVNEIIAKLRLSGYRAYSVPATPVQGEITRLFVGPEASRAKLQAALPELNSLSGLNGQIRNYSVR</sequence>
<comment type="domain">
    <text evidence="1">The SPOR domain binds septal peptidoglycans and is required to target DedD to the septal ring.</text>
</comment>
<feature type="region of interest" description="Disordered" evidence="2">
    <location>
        <begin position="42"/>
        <end position="185"/>
    </location>
</feature>
<keyword evidence="1" id="KW-0132">Cell division</keyword>
<protein>
    <recommendedName>
        <fullName evidence="1">Cell division protein DedD</fullName>
    </recommendedName>
</protein>
<dbReference type="NCBIfam" id="NF008641">
    <property type="entry name" value="PRK11633.1"/>
    <property type="match status" value="1"/>
</dbReference>